<dbReference type="InterPro" id="IPR011009">
    <property type="entry name" value="Kinase-like_dom_sf"/>
</dbReference>
<dbReference type="VEuPathDB" id="FungiDB:SI65_06361"/>
<organism evidence="9 10">
    <name type="scientific">Aspergillus cristatus</name>
    <name type="common">Chinese Fuzhuan brick tea-fermentation fungus</name>
    <name type="synonym">Eurotium cristatum</name>
    <dbReference type="NCBI Taxonomy" id="573508"/>
    <lineage>
        <taxon>Eukaryota</taxon>
        <taxon>Fungi</taxon>
        <taxon>Dikarya</taxon>
        <taxon>Ascomycota</taxon>
        <taxon>Pezizomycotina</taxon>
        <taxon>Eurotiomycetes</taxon>
        <taxon>Eurotiomycetidae</taxon>
        <taxon>Eurotiales</taxon>
        <taxon>Aspergillaceae</taxon>
        <taxon>Aspergillus</taxon>
        <taxon>Aspergillus subgen. Aspergillus</taxon>
    </lineage>
</organism>
<keyword evidence="7" id="KW-0812">Transmembrane</keyword>
<comment type="similarity">
    <text evidence="2">Belongs to the AIM9 family.</text>
</comment>
<keyword evidence="7" id="KW-1133">Transmembrane helix</keyword>
<proteinExistence type="inferred from homology"/>
<dbReference type="EMBL" id="JXNT01000006">
    <property type="protein sequence ID" value="ODM18490.1"/>
    <property type="molecule type" value="Genomic_DNA"/>
</dbReference>
<dbReference type="InterPro" id="IPR051035">
    <property type="entry name" value="Mito_inheritance_9"/>
</dbReference>
<feature type="domain" description="DUF7704" evidence="8">
    <location>
        <begin position="4"/>
        <end position="135"/>
    </location>
</feature>
<dbReference type="STRING" id="573508.A0A1E3BBZ1"/>
<keyword evidence="10" id="KW-1185">Reference proteome</keyword>
<sequence length="541" mass="61216">MVSTIFPTWPHLLFGVIEPISLIAGWALPIIDLNWFILDQAPNPDLISDAIHPSSIALAYQLANLYGLLFLLGVGICYTTTEPKVLRNYLFCLAVADFGHIYVTYLAMGAEAFFDVAGWNLLTWGNISITGFLRHPQTTLVFFQHHLEAKSTDSVFNLSGRWLHRDELQRKSLLIQFNSGELCNTIVKLHTELGATKVVTCEKKEGGFNRVFIITLDSGHCVTAKLPTKIAGPERLTTNSEIATMKYLRLKTSHPIPKILAWNDDPSTPVHPVFWNCSPGESELYGKPSPNCGPWRTLSEYVFGLVRTGYSRIPQSNSKQKPLSYQGSIDEHIRLLQTSKIVLERLVEDSRIQNAALPILSHTDLHKRNIYVQPHDPTTIAGIIDWQSTSIDPAFVYANETPDFASIPDKCQLEEDKSTDPGPEEQKKLNDAKICHKTYERDSATALRHELMKHLQNDEQEFAKHSQDYEDFETVQKLKMWLKDSLNTDSDGWVPNEVWDAAKDAHRAAYDEWIETAREAEANSDGLTVEKADRLWPFDSR</sequence>
<evidence type="ECO:0000256" key="2">
    <source>
        <dbReference type="ARBA" id="ARBA00005543"/>
    </source>
</evidence>
<gene>
    <name evidence="9" type="ORF">SI65_06361</name>
</gene>
<evidence type="ECO:0000256" key="6">
    <source>
        <dbReference type="ARBA" id="ARBA00031849"/>
    </source>
</evidence>
<keyword evidence="7" id="KW-0472">Membrane</keyword>
<feature type="transmembrane region" description="Helical" evidence="7">
    <location>
        <begin position="58"/>
        <end position="78"/>
    </location>
</feature>
<feature type="transmembrane region" description="Helical" evidence="7">
    <location>
        <begin position="12"/>
        <end position="38"/>
    </location>
</feature>
<evidence type="ECO:0000256" key="4">
    <source>
        <dbReference type="ARBA" id="ARBA00022946"/>
    </source>
</evidence>
<dbReference type="PANTHER" id="PTHR36091">
    <property type="entry name" value="ALTERED INHERITANCE OF MITOCHONDRIA PROTEIN 9, MITOCHONDRIAL"/>
    <property type="match status" value="1"/>
</dbReference>
<comment type="caution">
    <text evidence="9">The sequence shown here is derived from an EMBL/GenBank/DDBJ whole genome shotgun (WGS) entry which is preliminary data.</text>
</comment>
<evidence type="ECO:0000313" key="10">
    <source>
        <dbReference type="Proteomes" id="UP000094569"/>
    </source>
</evidence>
<evidence type="ECO:0000256" key="3">
    <source>
        <dbReference type="ARBA" id="ARBA00016197"/>
    </source>
</evidence>
<protein>
    <recommendedName>
        <fullName evidence="3">Altered inheritance of mitochondria protein 9, mitochondrial</fullName>
    </recommendedName>
    <alternativeName>
        <fullName evidence="6">Found in mitochondrial proteome protein 29</fullName>
    </alternativeName>
</protein>
<accession>A0A1E3BBZ1</accession>
<comment type="subcellular location">
    <subcellularLocation>
        <location evidence="1">Mitochondrion</location>
    </subcellularLocation>
</comment>
<dbReference type="SUPFAM" id="SSF56112">
    <property type="entry name" value="Protein kinase-like (PK-like)"/>
    <property type="match status" value="1"/>
</dbReference>
<dbReference type="Proteomes" id="UP000094569">
    <property type="component" value="Unassembled WGS sequence"/>
</dbReference>
<evidence type="ECO:0000256" key="5">
    <source>
        <dbReference type="ARBA" id="ARBA00023128"/>
    </source>
</evidence>
<dbReference type="Pfam" id="PF24803">
    <property type="entry name" value="DUF7704"/>
    <property type="match status" value="1"/>
</dbReference>
<dbReference type="OrthoDB" id="2831558at2759"/>
<evidence type="ECO:0000259" key="8">
    <source>
        <dbReference type="Pfam" id="PF24803"/>
    </source>
</evidence>
<dbReference type="GO" id="GO:0005739">
    <property type="term" value="C:mitochondrion"/>
    <property type="evidence" value="ECO:0007669"/>
    <property type="project" value="UniProtKB-SubCell"/>
</dbReference>
<dbReference type="InterPro" id="IPR056121">
    <property type="entry name" value="DUF7704"/>
</dbReference>
<dbReference type="Gene3D" id="3.90.1200.10">
    <property type="match status" value="1"/>
</dbReference>
<keyword evidence="5" id="KW-0496">Mitochondrion</keyword>
<reference evidence="9 10" key="1">
    <citation type="journal article" date="2016" name="BMC Genomics">
        <title>Comparative genomic and transcriptomic analyses of the Fuzhuan brick tea-fermentation fungus Aspergillus cristatus.</title>
        <authorList>
            <person name="Ge Y."/>
            <person name="Wang Y."/>
            <person name="Liu Y."/>
            <person name="Tan Y."/>
            <person name="Ren X."/>
            <person name="Zhang X."/>
            <person name="Hyde K.D."/>
            <person name="Liu Y."/>
            <person name="Liu Z."/>
        </authorList>
    </citation>
    <scope>NUCLEOTIDE SEQUENCE [LARGE SCALE GENOMIC DNA]</scope>
    <source>
        <strain evidence="9 10">GZAAS20.1005</strain>
    </source>
</reference>
<name>A0A1E3BBZ1_ASPCR</name>
<evidence type="ECO:0000313" key="9">
    <source>
        <dbReference type="EMBL" id="ODM18490.1"/>
    </source>
</evidence>
<keyword evidence="4" id="KW-0809">Transit peptide</keyword>
<feature type="transmembrane region" description="Helical" evidence="7">
    <location>
        <begin position="90"/>
        <end position="108"/>
    </location>
</feature>
<evidence type="ECO:0000256" key="1">
    <source>
        <dbReference type="ARBA" id="ARBA00004173"/>
    </source>
</evidence>
<dbReference type="AlphaFoldDB" id="A0A1E3BBZ1"/>
<evidence type="ECO:0000256" key="7">
    <source>
        <dbReference type="SAM" id="Phobius"/>
    </source>
</evidence>
<dbReference type="PANTHER" id="PTHR36091:SF1">
    <property type="entry name" value="ALTERED INHERITANCE OF MITOCHONDRIA PROTEIN 9, MITOCHONDRIAL"/>
    <property type="match status" value="1"/>
</dbReference>